<dbReference type="PROSITE" id="PS50967">
    <property type="entry name" value="HRDC"/>
    <property type="match status" value="1"/>
</dbReference>
<gene>
    <name evidence="2" type="ORF">O0931_04205</name>
</gene>
<name>A0ABT4KX89_9SPHI</name>
<reference evidence="2" key="1">
    <citation type="submission" date="2022-12" db="EMBL/GenBank/DDBJ databases">
        <title>Genome sequence of SJ11.</title>
        <authorList>
            <person name="Woo H."/>
        </authorList>
    </citation>
    <scope>NUCLEOTIDE SEQUENCE</scope>
    <source>
        <strain evidence="2">SJ11</strain>
    </source>
</reference>
<dbReference type="SUPFAM" id="SSF47819">
    <property type="entry name" value="HRDC-like"/>
    <property type="match status" value="1"/>
</dbReference>
<evidence type="ECO:0000259" key="1">
    <source>
        <dbReference type="PROSITE" id="PS50967"/>
    </source>
</evidence>
<protein>
    <submittedName>
        <fullName evidence="2">HRDC domain-containing protein</fullName>
    </submittedName>
</protein>
<evidence type="ECO:0000313" key="3">
    <source>
        <dbReference type="Proteomes" id="UP001144341"/>
    </source>
</evidence>
<dbReference type="EMBL" id="JAPWGL010000001">
    <property type="protein sequence ID" value="MCZ4222493.1"/>
    <property type="molecule type" value="Genomic_DNA"/>
</dbReference>
<organism evidence="2 3">
    <name type="scientific">Pedobacter rhodius</name>
    <dbReference type="NCBI Taxonomy" id="3004098"/>
    <lineage>
        <taxon>Bacteria</taxon>
        <taxon>Pseudomonadati</taxon>
        <taxon>Bacteroidota</taxon>
        <taxon>Sphingobacteriia</taxon>
        <taxon>Sphingobacteriales</taxon>
        <taxon>Sphingobacteriaceae</taxon>
        <taxon>Pedobacter</taxon>
    </lineage>
</organism>
<proteinExistence type="predicted"/>
<keyword evidence="3" id="KW-1185">Reference proteome</keyword>
<feature type="domain" description="HRDC" evidence="1">
    <location>
        <begin position="81"/>
        <end position="161"/>
    </location>
</feature>
<dbReference type="InterPro" id="IPR002121">
    <property type="entry name" value="HRDC_dom"/>
</dbReference>
<dbReference type="InterPro" id="IPR010997">
    <property type="entry name" value="HRDC-like_sf"/>
</dbReference>
<accession>A0ABT4KX89</accession>
<evidence type="ECO:0000313" key="2">
    <source>
        <dbReference type="EMBL" id="MCZ4222493.1"/>
    </source>
</evidence>
<sequence>MVLNEADKFNELNVYIDEKSEKILNRISDLINDLALKLSLLKLSWAEFNINEYTKAYHKAGSRYEPVQTGRKPKVVIDPKEISNLQLFNELLRIRKIISEKRNVPEHKVLSEQAILLIATKLPKTTDQLAAIKGVGIGNAVEIGSEILKSVNGYLGTSELF</sequence>
<dbReference type="InterPro" id="IPR044876">
    <property type="entry name" value="HRDC_dom_sf"/>
</dbReference>
<dbReference type="Proteomes" id="UP001144341">
    <property type="component" value="Unassembled WGS sequence"/>
</dbReference>
<dbReference type="Pfam" id="PF00570">
    <property type="entry name" value="HRDC"/>
    <property type="match status" value="1"/>
</dbReference>
<comment type="caution">
    <text evidence="2">The sequence shown here is derived from an EMBL/GenBank/DDBJ whole genome shotgun (WGS) entry which is preliminary data.</text>
</comment>
<dbReference type="Gene3D" id="1.10.150.80">
    <property type="entry name" value="HRDC domain"/>
    <property type="match status" value="1"/>
</dbReference>